<sequence length="152" mass="17311">MADATQLDSMTQSIALTISRLRVDTALQFTSATVLIYDYLLTVHLEEALIWSSNWSYIKVLFLINRYLPFVDITLGLYLISDNVVTDISLSACKYLVNIIACKPLSLRQLSRYLKNIATKGCYLAEIFLAESMDIPPMSRNTYQSRQIKQQS</sequence>
<keyword evidence="3" id="KW-1185">Reference proteome</keyword>
<protein>
    <recommendedName>
        <fullName evidence="1">DUF6533 domain-containing protein</fullName>
    </recommendedName>
</protein>
<accession>A0A2A9NRW1</accession>
<evidence type="ECO:0000313" key="2">
    <source>
        <dbReference type="EMBL" id="PFH53279.1"/>
    </source>
</evidence>
<dbReference type="AlphaFoldDB" id="A0A2A9NRW1"/>
<dbReference type="Pfam" id="PF20151">
    <property type="entry name" value="DUF6533"/>
    <property type="match status" value="1"/>
</dbReference>
<dbReference type="Proteomes" id="UP000242287">
    <property type="component" value="Unassembled WGS sequence"/>
</dbReference>
<feature type="domain" description="DUF6533" evidence="1">
    <location>
        <begin position="30"/>
        <end position="71"/>
    </location>
</feature>
<evidence type="ECO:0000259" key="1">
    <source>
        <dbReference type="Pfam" id="PF20151"/>
    </source>
</evidence>
<name>A0A2A9NRW1_9AGAR</name>
<dbReference type="InterPro" id="IPR045340">
    <property type="entry name" value="DUF6533"/>
</dbReference>
<proteinExistence type="predicted"/>
<organism evidence="2 3">
    <name type="scientific">Amanita thiersii Skay4041</name>
    <dbReference type="NCBI Taxonomy" id="703135"/>
    <lineage>
        <taxon>Eukaryota</taxon>
        <taxon>Fungi</taxon>
        <taxon>Dikarya</taxon>
        <taxon>Basidiomycota</taxon>
        <taxon>Agaricomycotina</taxon>
        <taxon>Agaricomycetes</taxon>
        <taxon>Agaricomycetidae</taxon>
        <taxon>Agaricales</taxon>
        <taxon>Pluteineae</taxon>
        <taxon>Amanitaceae</taxon>
        <taxon>Amanita</taxon>
    </lineage>
</organism>
<evidence type="ECO:0000313" key="3">
    <source>
        <dbReference type="Proteomes" id="UP000242287"/>
    </source>
</evidence>
<dbReference type="EMBL" id="KZ301974">
    <property type="protein sequence ID" value="PFH53279.1"/>
    <property type="molecule type" value="Genomic_DNA"/>
</dbReference>
<dbReference type="OrthoDB" id="2958007at2759"/>
<reference evidence="2 3" key="1">
    <citation type="submission" date="2014-02" db="EMBL/GenBank/DDBJ databases">
        <title>Transposable element dynamics among asymbiotic and ectomycorrhizal Amanita fungi.</title>
        <authorList>
            <consortium name="DOE Joint Genome Institute"/>
            <person name="Hess J."/>
            <person name="Skrede I."/>
            <person name="Wolfe B."/>
            <person name="LaButti K."/>
            <person name="Ohm R.A."/>
            <person name="Grigoriev I.V."/>
            <person name="Pringle A."/>
        </authorList>
    </citation>
    <scope>NUCLEOTIDE SEQUENCE [LARGE SCALE GENOMIC DNA]</scope>
    <source>
        <strain evidence="2 3">SKay4041</strain>
    </source>
</reference>
<gene>
    <name evidence="2" type="ORF">AMATHDRAFT_45557</name>
</gene>